<proteinExistence type="predicted"/>
<comment type="caution">
    <text evidence="5">The sequence shown here is derived from an EMBL/GenBank/DDBJ whole genome shotgun (WGS) entry which is preliminary data.</text>
</comment>
<evidence type="ECO:0000256" key="1">
    <source>
        <dbReference type="SAM" id="MobiDB-lite"/>
    </source>
</evidence>
<dbReference type="EMBL" id="MHLO01000006">
    <property type="protein sequence ID" value="OGZ13246.1"/>
    <property type="molecule type" value="Genomic_DNA"/>
</dbReference>
<dbReference type="Gene3D" id="3.10.310.50">
    <property type="match status" value="1"/>
</dbReference>
<organism evidence="5 6">
    <name type="scientific">Candidatus Lloydbacteria bacterium RIFCSPHIGHO2_02_FULL_54_17</name>
    <dbReference type="NCBI Taxonomy" id="1798664"/>
    <lineage>
        <taxon>Bacteria</taxon>
        <taxon>Candidatus Lloydiibacteriota</taxon>
    </lineage>
</organism>
<evidence type="ECO:0000313" key="5">
    <source>
        <dbReference type="EMBL" id="OGZ13246.1"/>
    </source>
</evidence>
<feature type="chain" id="PRO_5009582587" description="TPM domain-containing protein" evidence="3">
    <location>
        <begin position="24"/>
        <end position="491"/>
    </location>
</feature>
<dbReference type="Proteomes" id="UP000178636">
    <property type="component" value="Unassembled WGS sequence"/>
</dbReference>
<feature type="signal peptide" evidence="3">
    <location>
        <begin position="1"/>
        <end position="23"/>
    </location>
</feature>
<feature type="compositionally biased region" description="Basic and acidic residues" evidence="1">
    <location>
        <begin position="416"/>
        <end position="428"/>
    </location>
</feature>
<dbReference type="STRING" id="1798664.A3C93_02110"/>
<feature type="compositionally biased region" description="Polar residues" evidence="1">
    <location>
        <begin position="380"/>
        <end position="391"/>
    </location>
</feature>
<reference evidence="5 6" key="1">
    <citation type="journal article" date="2016" name="Nat. Commun.">
        <title>Thousands of microbial genomes shed light on interconnected biogeochemical processes in an aquifer system.</title>
        <authorList>
            <person name="Anantharaman K."/>
            <person name="Brown C.T."/>
            <person name="Hug L.A."/>
            <person name="Sharon I."/>
            <person name="Castelle C.J."/>
            <person name="Probst A.J."/>
            <person name="Thomas B.C."/>
            <person name="Singh A."/>
            <person name="Wilkins M.J."/>
            <person name="Karaoz U."/>
            <person name="Brodie E.L."/>
            <person name="Williams K.H."/>
            <person name="Hubbard S.S."/>
            <person name="Banfield J.F."/>
        </authorList>
    </citation>
    <scope>NUCLEOTIDE SEQUENCE [LARGE SCALE GENOMIC DNA]</scope>
</reference>
<keyword evidence="2" id="KW-1133">Transmembrane helix</keyword>
<evidence type="ECO:0000256" key="2">
    <source>
        <dbReference type="SAM" id="Phobius"/>
    </source>
</evidence>
<evidence type="ECO:0000313" key="6">
    <source>
        <dbReference type="Proteomes" id="UP000178636"/>
    </source>
</evidence>
<keyword evidence="3" id="KW-0732">Signal</keyword>
<feature type="domain" description="TPM" evidence="4">
    <location>
        <begin position="31"/>
        <end position="162"/>
    </location>
</feature>
<gene>
    <name evidence="5" type="ORF">A3C93_02110</name>
</gene>
<protein>
    <recommendedName>
        <fullName evidence="4">TPM domain-containing protein</fullName>
    </recommendedName>
</protein>
<name>A0A1G2DI56_9BACT</name>
<evidence type="ECO:0000256" key="3">
    <source>
        <dbReference type="SAM" id="SignalP"/>
    </source>
</evidence>
<dbReference type="AlphaFoldDB" id="A0A1G2DI56"/>
<keyword evidence="2" id="KW-0812">Transmembrane</keyword>
<feature type="transmembrane region" description="Helical" evidence="2">
    <location>
        <begin position="189"/>
        <end position="210"/>
    </location>
</feature>
<feature type="compositionally biased region" description="Low complexity" evidence="1">
    <location>
        <begin position="471"/>
        <end position="491"/>
    </location>
</feature>
<dbReference type="Pfam" id="PF04536">
    <property type="entry name" value="TPM_phosphatase"/>
    <property type="match status" value="1"/>
</dbReference>
<dbReference type="InterPro" id="IPR007621">
    <property type="entry name" value="TPM_dom"/>
</dbReference>
<accession>A0A1G2DI56</accession>
<feature type="region of interest" description="Disordered" evidence="1">
    <location>
        <begin position="343"/>
        <end position="491"/>
    </location>
</feature>
<sequence>MNLFRKVLTAVVLSSVFALPAFADKCKDPIVDELSALSSNDVTRIERSRNALVTAGADVRVQVLSSFHRDPDGKMNTSLEAYKSQMLGKCKSWQAADGGMKNNLVLLLVAPKQKKTYLGAGGQWDRTLSADRKSQIVDTMNARFRDGKLPDGIVAGIDHMADLVSVKPSQEGKPVTINHAADYSGVSSFLKWALFLAALGGIIGFLIWLYRQNETRRTAQRNAQAERARCTQSLNGHEEPLAVLDAKVKQAEVTTEWKTRLNDMLDQTRERYRIASTEYGGVNRGTNNPDTPRLSVEEYDGMRGRYRTVAEKFAEADRSLGTVDSELRRALRGDPVAVVTPIREEPAVASQPAAGKQVPPQTTSAPEKMSRKDRRAAQRIASSTVPSNTPKTVHHHHHHDDGPGFVTGVVVGSVLNDHHHHDHRDRPSDPVIAKPDFPQDKERSGGGEVSADWGKSNEGSGVEKGWGESGSGKAAESSWSSSGNDRSGTSY</sequence>
<keyword evidence="2" id="KW-0472">Membrane</keyword>
<evidence type="ECO:0000259" key="4">
    <source>
        <dbReference type="Pfam" id="PF04536"/>
    </source>
</evidence>